<evidence type="ECO:0000256" key="1">
    <source>
        <dbReference type="ARBA" id="ARBA00004141"/>
    </source>
</evidence>
<proteinExistence type="predicted"/>
<dbReference type="InParanoid" id="A0A6P8IU48"/>
<feature type="compositionally biased region" description="Polar residues" evidence="7">
    <location>
        <begin position="629"/>
        <end position="642"/>
    </location>
</feature>
<dbReference type="PANTHER" id="PTHR22950">
    <property type="entry name" value="AMINO ACID TRANSPORTER"/>
    <property type="match status" value="1"/>
</dbReference>
<keyword evidence="2" id="KW-0813">Transport</keyword>
<evidence type="ECO:0000313" key="10">
    <source>
        <dbReference type="Proteomes" id="UP000515163"/>
    </source>
</evidence>
<dbReference type="OrthoDB" id="513400at2759"/>
<feature type="transmembrane region" description="Helical" evidence="8">
    <location>
        <begin position="7"/>
        <end position="27"/>
    </location>
</feature>
<gene>
    <name evidence="11" type="primary">LOC116304914</name>
</gene>
<dbReference type="GO" id="GO:0016020">
    <property type="term" value="C:membrane"/>
    <property type="evidence" value="ECO:0007669"/>
    <property type="project" value="UniProtKB-SubCell"/>
</dbReference>
<evidence type="ECO:0000313" key="11">
    <source>
        <dbReference type="RefSeq" id="XP_031570569.1"/>
    </source>
</evidence>
<evidence type="ECO:0000256" key="7">
    <source>
        <dbReference type="SAM" id="MobiDB-lite"/>
    </source>
</evidence>
<feature type="transmembrane region" description="Helical" evidence="8">
    <location>
        <begin position="145"/>
        <end position="165"/>
    </location>
</feature>
<evidence type="ECO:0000259" key="9">
    <source>
        <dbReference type="Pfam" id="PF01490"/>
    </source>
</evidence>
<feature type="compositionally biased region" description="Basic and acidic residues" evidence="7">
    <location>
        <begin position="464"/>
        <end position="521"/>
    </location>
</feature>
<dbReference type="FunCoup" id="A0A6P8IU48">
    <property type="interactions" value="1144"/>
</dbReference>
<reference evidence="11" key="1">
    <citation type="submission" date="2025-08" db="UniProtKB">
        <authorList>
            <consortium name="RefSeq"/>
        </authorList>
    </citation>
    <scope>IDENTIFICATION</scope>
    <source>
        <tissue evidence="11">Tentacle</tissue>
    </source>
</reference>
<accession>A0A6P8IU48</accession>
<keyword evidence="10" id="KW-1185">Reference proteome</keyword>
<feature type="transmembrane region" description="Helical" evidence="8">
    <location>
        <begin position="185"/>
        <end position="206"/>
    </location>
</feature>
<evidence type="ECO:0000256" key="2">
    <source>
        <dbReference type="ARBA" id="ARBA00022448"/>
    </source>
</evidence>
<feature type="transmembrane region" description="Helical" evidence="8">
    <location>
        <begin position="342"/>
        <end position="365"/>
    </location>
</feature>
<name>A0A6P8IU48_ACTTE</name>
<keyword evidence="4" id="KW-0029">Amino-acid transport</keyword>
<evidence type="ECO:0000256" key="4">
    <source>
        <dbReference type="ARBA" id="ARBA00022970"/>
    </source>
</evidence>
<dbReference type="GeneID" id="116304914"/>
<evidence type="ECO:0000256" key="5">
    <source>
        <dbReference type="ARBA" id="ARBA00022989"/>
    </source>
</evidence>
<feature type="transmembrane region" description="Helical" evidence="8">
    <location>
        <begin position="120"/>
        <end position="138"/>
    </location>
</feature>
<evidence type="ECO:0000256" key="6">
    <source>
        <dbReference type="ARBA" id="ARBA00023136"/>
    </source>
</evidence>
<feature type="compositionally biased region" description="Polar residues" evidence="7">
    <location>
        <begin position="522"/>
        <end position="534"/>
    </location>
</feature>
<feature type="transmembrane region" description="Helical" evidence="8">
    <location>
        <begin position="226"/>
        <end position="247"/>
    </location>
</feature>
<dbReference type="Proteomes" id="UP000515163">
    <property type="component" value="Unplaced"/>
</dbReference>
<feature type="transmembrane region" description="Helical" evidence="8">
    <location>
        <begin position="377"/>
        <end position="397"/>
    </location>
</feature>
<dbReference type="PANTHER" id="PTHR22950:SF646">
    <property type="entry name" value="SODIUM-COUPLED NEUTRAL AMINO ACID TRANSPORTER 10-RELATED"/>
    <property type="match status" value="1"/>
</dbReference>
<feature type="domain" description="Amino acid transporter transmembrane" evidence="9">
    <location>
        <begin position="7"/>
        <end position="396"/>
    </location>
</feature>
<dbReference type="GO" id="GO:0015179">
    <property type="term" value="F:L-amino acid transmembrane transporter activity"/>
    <property type="evidence" value="ECO:0007669"/>
    <property type="project" value="TreeGrafter"/>
</dbReference>
<evidence type="ECO:0000256" key="8">
    <source>
        <dbReference type="SAM" id="Phobius"/>
    </source>
</evidence>
<dbReference type="RefSeq" id="XP_031570569.1">
    <property type="nucleotide sequence ID" value="XM_031714709.1"/>
</dbReference>
<feature type="region of interest" description="Disordered" evidence="7">
    <location>
        <begin position="449"/>
        <end position="642"/>
    </location>
</feature>
<feature type="compositionally biased region" description="Basic and acidic residues" evidence="7">
    <location>
        <begin position="566"/>
        <end position="623"/>
    </location>
</feature>
<dbReference type="KEGG" id="aten:116304914"/>
<organism evidence="10 11">
    <name type="scientific">Actinia tenebrosa</name>
    <name type="common">Australian red waratah sea anemone</name>
    <dbReference type="NCBI Taxonomy" id="6105"/>
    <lineage>
        <taxon>Eukaryota</taxon>
        <taxon>Metazoa</taxon>
        <taxon>Cnidaria</taxon>
        <taxon>Anthozoa</taxon>
        <taxon>Hexacorallia</taxon>
        <taxon>Actiniaria</taxon>
        <taxon>Actiniidae</taxon>
        <taxon>Actinia</taxon>
    </lineage>
</organism>
<dbReference type="InterPro" id="IPR013057">
    <property type="entry name" value="AA_transpt_TM"/>
</dbReference>
<dbReference type="Pfam" id="PF01490">
    <property type="entry name" value="Aa_trans"/>
    <property type="match status" value="1"/>
</dbReference>
<feature type="transmembrane region" description="Helical" evidence="8">
    <location>
        <begin position="267"/>
        <end position="287"/>
    </location>
</feature>
<protein>
    <submittedName>
        <fullName evidence="11">Sodium-coupled neutral amino acid transporter 10</fullName>
    </submittedName>
</protein>
<dbReference type="AlphaFoldDB" id="A0A6P8IU48"/>
<keyword evidence="5 8" id="KW-1133">Transmembrane helix</keyword>
<feature type="transmembrane region" description="Helical" evidence="8">
    <location>
        <begin position="318"/>
        <end position="336"/>
    </location>
</feature>
<keyword evidence="6 8" id="KW-0472">Membrane</keyword>
<sequence>MAPHRPTLFNLMNSIIGVSVLSIPYCFHQCGILLGPLAMITMGYFTRKTCYFLLISSQLGRRRSYESLAQFTYGNAGKFAVEACIIGVMAGTLCAFHVIIGDLAPDLFSHLFGIQQTPTLRALLMIVLALCIGLPLSLMRDISSLSSISATSLGFYATFVLYVMFSSLPHLLEGTWTKHLNFWRPAGLLQCLPIFSLAFSCQTQLFGLYDSLPEPSVKKMENVVSVGIKIISCVYLCVGLFGYVTFYDVGVQGDILTNYGSGSLGKFLKMGFVMSVLVSIPLMVFPMRASINSLLFRSQTAGTENMPGGPGYMPQNRFVIITVVVICATLNVGIFIPQIEFVLGITGATIGTLIILVLPASMYLNAIQDTQGEQKNMAKFTIVFGLICLVASTYSVLSVNNHSHHESSHPLPSTIKPAILVNTLPNTSDPVVGPIQAVKANGVKADVGLRNKEVKEANPTQKPAESKTEKPSEGKRKIEEIREKAAQRKEPALPHPPADKPAEGPIKKNEKEADPVNEKRQLMSTDDANQSPADTQEDKDLSSKLDVPQKSALKAPISKTESTNQDIEKKIKNLREKKAQVESDLKSLQELKKPENRERRDLEKKRDGKEESTVVDPTDKEIPAHTVPPNDTNIRIVGPNSSSMPLLNPTTIGKTPAEVTNPAIVANVSGEVAKGRELKSNGVVGRTLKSEDKLVNNNDSKVGNTGGYRNLWGTRLARRANRLRKTGFS</sequence>
<feature type="transmembrane region" description="Helical" evidence="8">
    <location>
        <begin position="76"/>
        <end position="100"/>
    </location>
</feature>
<keyword evidence="3 8" id="KW-0812">Transmembrane</keyword>
<evidence type="ECO:0000256" key="3">
    <source>
        <dbReference type="ARBA" id="ARBA00022692"/>
    </source>
</evidence>
<comment type="subcellular location">
    <subcellularLocation>
        <location evidence="1">Membrane</location>
        <topology evidence="1">Multi-pass membrane protein</topology>
    </subcellularLocation>
</comment>